<name>A0A507FDR3_9FUNG</name>
<evidence type="ECO:0000256" key="1">
    <source>
        <dbReference type="SAM" id="MobiDB-lite"/>
    </source>
</evidence>
<evidence type="ECO:0008006" key="4">
    <source>
        <dbReference type="Google" id="ProtNLM"/>
    </source>
</evidence>
<dbReference type="Proteomes" id="UP000320333">
    <property type="component" value="Unassembled WGS sequence"/>
</dbReference>
<feature type="region of interest" description="Disordered" evidence="1">
    <location>
        <begin position="343"/>
        <end position="363"/>
    </location>
</feature>
<dbReference type="Gene3D" id="2.60.40.640">
    <property type="match status" value="1"/>
</dbReference>
<feature type="compositionally biased region" description="Low complexity" evidence="1">
    <location>
        <begin position="469"/>
        <end position="483"/>
    </location>
</feature>
<sequence>MATTRTDYFNIKFLGEGGSGNLVQGHHGITASRVSGIVRVHVSPDFTLAHTNISTRPALDLFLTGTQRTSVNNIWVTTELVNDGVSVTDPLEPGLVRDEETYRLRTLLPGTYDVPFSIPLADDLPPSFSSADVTVAYTLSAKFRFREMIGENAVVFFRTESQEVPIRKYHPDHIINTKDALRKRPSIPFNEFSQNDSDDNDSSINSDEVGKGGIGQLGRDFLEPISLSNAGSEDAVQYTVKLPSRSFGPDDLVSANLHIDRLPDGFAVHHVEMIVEAEIVTQVNGVVNKSRQVLLKHTDTPTHAAHYWNRDIQARLFHAAASPSVPAADASTNESDRILRPGSADAEQVNDPDEGFPTEQPPVFNDLQQRFTVPADFEQRPIARQRSDLLEAMHGSRSNSLRATQSSNALPQNVAVAQDAGFAAGSSSTFMPWMVTRRESKESISSMHDNIIRRTLSGDLRLLPFRSMSTPASRPSLRASSSTIGVNRQPSPHPPIPPASNNVSSSMLDGENLRVPLLIVQSENDGLNQELGGPNTQQPPLTVAQVHERSRASFEMTTPEPDTDSNRLEFDNEKEEHNNAPLTPESHSANGRVPQPASTIENSHDGVNPRYDAYMLPRPLMRPAAILRAVNSHGSATSLFGDTARGDTAVAAEPGSLEAGTGSNTFLPSNPLKSVIDKITGVPTIEAAESTLKPLTSFVAPTLSVRHTLRIEIVCHKPLPMNMGSQLMYLPPSRNSSMENLNESDVPKPGTFKSFFKRNLPVGFRHRTVVETPVLVHHANETDRQFLQGYLYGPQGAGAE</sequence>
<evidence type="ECO:0000313" key="2">
    <source>
        <dbReference type="EMBL" id="TPX73717.1"/>
    </source>
</evidence>
<keyword evidence="3" id="KW-1185">Reference proteome</keyword>
<dbReference type="EMBL" id="QEAP01000168">
    <property type="protein sequence ID" value="TPX73717.1"/>
    <property type="molecule type" value="Genomic_DNA"/>
</dbReference>
<feature type="region of interest" description="Disordered" evidence="1">
    <location>
        <begin position="553"/>
        <end position="606"/>
    </location>
</feature>
<protein>
    <recommendedName>
        <fullName evidence="4">Arrestin-like N-terminal domain-containing protein</fullName>
    </recommendedName>
</protein>
<feature type="region of interest" description="Disordered" evidence="1">
    <location>
        <begin position="186"/>
        <end position="210"/>
    </location>
</feature>
<dbReference type="OrthoDB" id="2135997at2759"/>
<comment type="caution">
    <text evidence="2">The sequence shown here is derived from an EMBL/GenBank/DDBJ whole genome shotgun (WGS) entry which is preliminary data.</text>
</comment>
<dbReference type="AlphaFoldDB" id="A0A507FDR3"/>
<dbReference type="STRING" id="246404.A0A507FDR3"/>
<evidence type="ECO:0000313" key="3">
    <source>
        <dbReference type="Proteomes" id="UP000320333"/>
    </source>
</evidence>
<feature type="compositionally biased region" description="Basic and acidic residues" evidence="1">
    <location>
        <begin position="564"/>
        <end position="578"/>
    </location>
</feature>
<reference evidence="2 3" key="1">
    <citation type="journal article" date="2019" name="Sci. Rep.">
        <title>Comparative genomics of chytrid fungi reveal insights into the obligate biotrophic and pathogenic lifestyle of Synchytrium endobioticum.</title>
        <authorList>
            <person name="van de Vossenberg B.T.L.H."/>
            <person name="Warris S."/>
            <person name="Nguyen H.D.T."/>
            <person name="van Gent-Pelzer M.P.E."/>
            <person name="Joly D.L."/>
            <person name="van de Geest H.C."/>
            <person name="Bonants P.J.M."/>
            <person name="Smith D.S."/>
            <person name="Levesque C.A."/>
            <person name="van der Lee T.A.J."/>
        </authorList>
    </citation>
    <scope>NUCLEOTIDE SEQUENCE [LARGE SCALE GENOMIC DNA]</scope>
    <source>
        <strain evidence="2 3">CBS 675.73</strain>
    </source>
</reference>
<proteinExistence type="predicted"/>
<accession>A0A507FDR3</accession>
<dbReference type="InterPro" id="IPR014752">
    <property type="entry name" value="Arrestin-like_C"/>
</dbReference>
<gene>
    <name evidence="2" type="ORF">CcCBS67573_g05013</name>
</gene>
<organism evidence="2 3">
    <name type="scientific">Chytriomyces confervae</name>
    <dbReference type="NCBI Taxonomy" id="246404"/>
    <lineage>
        <taxon>Eukaryota</taxon>
        <taxon>Fungi</taxon>
        <taxon>Fungi incertae sedis</taxon>
        <taxon>Chytridiomycota</taxon>
        <taxon>Chytridiomycota incertae sedis</taxon>
        <taxon>Chytridiomycetes</taxon>
        <taxon>Chytridiales</taxon>
        <taxon>Chytriomycetaceae</taxon>
        <taxon>Chytriomyces</taxon>
    </lineage>
</organism>
<feature type="region of interest" description="Disordered" evidence="1">
    <location>
        <begin position="467"/>
        <end position="504"/>
    </location>
</feature>